<feature type="region of interest" description="Disordered" evidence="1">
    <location>
        <begin position="188"/>
        <end position="229"/>
    </location>
</feature>
<evidence type="ECO:0000256" key="1">
    <source>
        <dbReference type="SAM" id="MobiDB-lite"/>
    </source>
</evidence>
<dbReference type="EMBL" id="FJOG01000011">
    <property type="protein sequence ID" value="CZR58254.1"/>
    <property type="molecule type" value="Genomic_DNA"/>
</dbReference>
<dbReference type="Pfam" id="PF00035">
    <property type="entry name" value="dsrm"/>
    <property type="match status" value="1"/>
</dbReference>
<sequence>MGTFHLPTRSLKPNLLKFFGNLSIGRSSKRTVAEIFLEESSNSYSSVHPINKISELPSGDIMATSLSCSTGEVFEGPVVIQDRWLGLKILEFAIANVTLRSISPNASESELQDLSESLIRSFRFEECFRALCSPSKPPSPGPSFRDLLLGQVGHINRQNQGLSSAELFEVLENFVDDPRRHQNEKYIIQDESNLDHTPKAGSLLDRTPSPPSPPQKDTQTLQGEANNNGPALPIYITKIQEYGAKQGLRPKYDYETVKLNPERFLCTVTLGELEARGIECGSKKSARHEASKALWELSRSIPNGQ</sequence>
<dbReference type="OrthoDB" id="3429652at2759"/>
<feature type="domain" description="DRBM" evidence="2">
    <location>
        <begin position="235"/>
        <end position="299"/>
    </location>
</feature>
<accession>A0A1L7WZR8</accession>
<dbReference type="SMART" id="SM00358">
    <property type="entry name" value="DSRM"/>
    <property type="match status" value="1"/>
</dbReference>
<feature type="compositionally biased region" description="Polar residues" evidence="1">
    <location>
        <begin position="215"/>
        <end position="229"/>
    </location>
</feature>
<keyword evidence="4" id="KW-1185">Reference proteome</keyword>
<evidence type="ECO:0000259" key="2">
    <source>
        <dbReference type="SMART" id="SM00358"/>
    </source>
</evidence>
<reference evidence="3 4" key="1">
    <citation type="submission" date="2016-03" db="EMBL/GenBank/DDBJ databases">
        <authorList>
            <person name="Ploux O."/>
        </authorList>
    </citation>
    <scope>NUCLEOTIDE SEQUENCE [LARGE SCALE GENOMIC DNA]</scope>
    <source>
        <strain evidence="3 4">UAMH 11012</strain>
    </source>
</reference>
<dbReference type="AlphaFoldDB" id="A0A1L7WZR8"/>
<evidence type="ECO:0000313" key="3">
    <source>
        <dbReference type="EMBL" id="CZR58254.1"/>
    </source>
</evidence>
<feature type="compositionally biased region" description="Basic and acidic residues" evidence="1">
    <location>
        <begin position="188"/>
        <end position="198"/>
    </location>
</feature>
<dbReference type="SUPFAM" id="SSF54768">
    <property type="entry name" value="dsRNA-binding domain-like"/>
    <property type="match status" value="1"/>
</dbReference>
<gene>
    <name evidence="3" type="ORF">PAC_08145</name>
</gene>
<evidence type="ECO:0000313" key="4">
    <source>
        <dbReference type="Proteomes" id="UP000184330"/>
    </source>
</evidence>
<proteinExistence type="predicted"/>
<dbReference type="InterPro" id="IPR014720">
    <property type="entry name" value="dsRBD_dom"/>
</dbReference>
<name>A0A1L7WZR8_9HELO</name>
<dbReference type="Proteomes" id="UP000184330">
    <property type="component" value="Unassembled WGS sequence"/>
</dbReference>
<dbReference type="CDD" id="cd00048">
    <property type="entry name" value="DSRM_SF"/>
    <property type="match status" value="1"/>
</dbReference>
<organism evidence="3 4">
    <name type="scientific">Phialocephala subalpina</name>
    <dbReference type="NCBI Taxonomy" id="576137"/>
    <lineage>
        <taxon>Eukaryota</taxon>
        <taxon>Fungi</taxon>
        <taxon>Dikarya</taxon>
        <taxon>Ascomycota</taxon>
        <taxon>Pezizomycotina</taxon>
        <taxon>Leotiomycetes</taxon>
        <taxon>Helotiales</taxon>
        <taxon>Mollisiaceae</taxon>
        <taxon>Phialocephala</taxon>
        <taxon>Phialocephala fortinii species complex</taxon>
    </lineage>
</organism>
<protein>
    <recommendedName>
        <fullName evidence="2">DRBM domain-containing protein</fullName>
    </recommendedName>
</protein>
<dbReference type="Gene3D" id="3.30.160.20">
    <property type="match status" value="1"/>
</dbReference>